<evidence type="ECO:0000256" key="2">
    <source>
        <dbReference type="ARBA" id="ARBA00022692"/>
    </source>
</evidence>
<keyword evidence="2 5" id="KW-0812">Transmembrane</keyword>
<dbReference type="SUPFAM" id="SSF48652">
    <property type="entry name" value="Tetraspanin"/>
    <property type="match status" value="1"/>
</dbReference>
<sequence length="251" mass="28105">MGKRAVNSSAHAIIRCFLVLVNIFSMIVGLTVLGFGLYIRFPLRPFLSQYFTDTVKDIYKEINQNSTVPGILDTLDDFTYTVAMTLFFVGLVLVILSVIACVGAFKSSPLLVLIHDPSRDKLLNNLKNYDVNGSDNFSATMNILMLGLDCCGINGQDDFDNLTMIYKGVNVKIPPACCKMAPGEKTLLNCENNATNSNSETEGCYDAFHRVLMHQVNWLAFTVLFILMQILQFCASYHVIVHYNRIGYLRI</sequence>
<organism evidence="6 7">
    <name type="scientific">Patella caerulea</name>
    <name type="common">Rayed Mediterranean limpet</name>
    <dbReference type="NCBI Taxonomy" id="87958"/>
    <lineage>
        <taxon>Eukaryota</taxon>
        <taxon>Metazoa</taxon>
        <taxon>Spiralia</taxon>
        <taxon>Lophotrochozoa</taxon>
        <taxon>Mollusca</taxon>
        <taxon>Gastropoda</taxon>
        <taxon>Patellogastropoda</taxon>
        <taxon>Patelloidea</taxon>
        <taxon>Patellidae</taxon>
        <taxon>Patella</taxon>
    </lineage>
</organism>
<feature type="transmembrane region" description="Helical" evidence="5">
    <location>
        <begin position="218"/>
        <end position="240"/>
    </location>
</feature>
<dbReference type="EMBL" id="JAZGQO010000011">
    <property type="protein sequence ID" value="KAK6172284.1"/>
    <property type="molecule type" value="Genomic_DNA"/>
</dbReference>
<evidence type="ECO:0000256" key="3">
    <source>
        <dbReference type="ARBA" id="ARBA00022989"/>
    </source>
</evidence>
<name>A0AAN8JAX2_PATCE</name>
<comment type="caution">
    <text evidence="6">The sequence shown here is derived from an EMBL/GenBank/DDBJ whole genome shotgun (WGS) entry which is preliminary data.</text>
</comment>
<gene>
    <name evidence="6" type="ORF">SNE40_015978</name>
</gene>
<evidence type="ECO:0000256" key="1">
    <source>
        <dbReference type="ARBA" id="ARBA00004141"/>
    </source>
</evidence>
<keyword evidence="4 5" id="KW-0472">Membrane</keyword>
<proteinExistence type="predicted"/>
<accession>A0AAN8JAX2</accession>
<dbReference type="Proteomes" id="UP001347796">
    <property type="component" value="Unassembled WGS sequence"/>
</dbReference>
<evidence type="ECO:0000256" key="5">
    <source>
        <dbReference type="SAM" id="Phobius"/>
    </source>
</evidence>
<dbReference type="InterPro" id="IPR018499">
    <property type="entry name" value="Tetraspanin/Peripherin"/>
</dbReference>
<evidence type="ECO:0000313" key="7">
    <source>
        <dbReference type="Proteomes" id="UP001347796"/>
    </source>
</evidence>
<feature type="transmembrane region" description="Helical" evidence="5">
    <location>
        <begin position="78"/>
        <end position="105"/>
    </location>
</feature>
<dbReference type="Pfam" id="PF00335">
    <property type="entry name" value="Tetraspanin"/>
    <property type="match status" value="1"/>
</dbReference>
<evidence type="ECO:0000256" key="4">
    <source>
        <dbReference type="ARBA" id="ARBA00023136"/>
    </source>
</evidence>
<keyword evidence="3 5" id="KW-1133">Transmembrane helix</keyword>
<evidence type="ECO:0000313" key="6">
    <source>
        <dbReference type="EMBL" id="KAK6172284.1"/>
    </source>
</evidence>
<dbReference type="AlphaFoldDB" id="A0AAN8JAX2"/>
<protein>
    <recommendedName>
        <fullName evidence="8">Tetraspanin</fullName>
    </recommendedName>
</protein>
<evidence type="ECO:0008006" key="8">
    <source>
        <dbReference type="Google" id="ProtNLM"/>
    </source>
</evidence>
<feature type="transmembrane region" description="Helical" evidence="5">
    <location>
        <begin position="12"/>
        <end position="39"/>
    </location>
</feature>
<dbReference type="CDD" id="cd03156">
    <property type="entry name" value="uroplakin_I_like_LEL"/>
    <property type="match status" value="1"/>
</dbReference>
<comment type="subcellular location">
    <subcellularLocation>
        <location evidence="1">Membrane</location>
        <topology evidence="1">Multi-pass membrane protein</topology>
    </subcellularLocation>
</comment>
<keyword evidence="7" id="KW-1185">Reference proteome</keyword>
<dbReference type="InterPro" id="IPR008952">
    <property type="entry name" value="Tetraspanin_EC2_sf"/>
</dbReference>
<dbReference type="GO" id="GO:0016020">
    <property type="term" value="C:membrane"/>
    <property type="evidence" value="ECO:0007669"/>
    <property type="project" value="UniProtKB-SubCell"/>
</dbReference>
<dbReference type="Gene3D" id="1.10.1450.10">
    <property type="entry name" value="Tetraspanin"/>
    <property type="match status" value="1"/>
</dbReference>
<reference evidence="6 7" key="1">
    <citation type="submission" date="2024-01" db="EMBL/GenBank/DDBJ databases">
        <title>The genome of the rayed Mediterranean limpet Patella caerulea (Linnaeus, 1758).</title>
        <authorList>
            <person name="Anh-Thu Weber A."/>
            <person name="Halstead-Nussloch G."/>
        </authorList>
    </citation>
    <scope>NUCLEOTIDE SEQUENCE [LARGE SCALE GENOMIC DNA]</scope>
    <source>
        <strain evidence="6">AATW-2023a</strain>
        <tissue evidence="6">Whole specimen</tissue>
    </source>
</reference>